<evidence type="ECO:0000313" key="23">
    <source>
        <dbReference type="Proteomes" id="UP000824120"/>
    </source>
</evidence>
<evidence type="ECO:0000256" key="12">
    <source>
        <dbReference type="ARBA" id="ARBA00049204"/>
    </source>
</evidence>
<feature type="binding site" evidence="18">
    <location>
        <position position="112"/>
    </location>
    <ligand>
        <name>Mn(2+)</name>
        <dbReference type="ChEBI" id="CHEBI:29035"/>
    </ligand>
</feature>
<dbReference type="CDD" id="cd02241">
    <property type="entry name" value="cupin_OxOx"/>
    <property type="match status" value="3"/>
</dbReference>
<feature type="binding site" evidence="17">
    <location>
        <position position="114"/>
    </location>
    <ligand>
        <name>oxalate</name>
        <dbReference type="ChEBI" id="CHEBI:30623"/>
    </ligand>
</feature>
<dbReference type="InterPro" id="IPR014710">
    <property type="entry name" value="RmlC-like_jellyroll"/>
</dbReference>
<dbReference type="GO" id="GO:2000280">
    <property type="term" value="P:regulation of root development"/>
    <property type="evidence" value="ECO:0007669"/>
    <property type="project" value="UniProtKB-ARBA"/>
</dbReference>
<evidence type="ECO:0000256" key="1">
    <source>
        <dbReference type="ARBA" id="ARBA00001936"/>
    </source>
</evidence>
<feature type="binding site" evidence="18">
    <location>
        <position position="114"/>
    </location>
    <ligand>
        <name>Mn(2+)</name>
        <dbReference type="ChEBI" id="CHEBI:29035"/>
    </ligand>
</feature>
<keyword evidence="11 17" id="KW-0464">Manganese</keyword>
<dbReference type="Proteomes" id="UP000824120">
    <property type="component" value="Chromosome 2"/>
</dbReference>
<keyword evidence="5" id="KW-0052">Apoplast</keyword>
<evidence type="ECO:0000256" key="14">
    <source>
        <dbReference type="ARBA" id="ARBA00064720"/>
    </source>
</evidence>
<keyword evidence="23" id="KW-1185">Reference proteome</keyword>
<keyword evidence="10 19" id="KW-1015">Disulfide bond</keyword>
<feature type="signal peptide" evidence="20">
    <location>
        <begin position="1"/>
        <end position="23"/>
    </location>
</feature>
<dbReference type="AlphaFoldDB" id="A0A9J6ASQ7"/>
<evidence type="ECO:0000256" key="6">
    <source>
        <dbReference type="ARBA" id="ARBA00022525"/>
    </source>
</evidence>
<dbReference type="Gene3D" id="2.60.120.10">
    <property type="entry name" value="Jelly Rolls"/>
    <property type="match status" value="3"/>
</dbReference>
<dbReference type="FunFam" id="2.60.120.10:FF:000025">
    <property type="entry name" value="germin-like protein subfamily 2 member 1"/>
    <property type="match status" value="2"/>
</dbReference>
<evidence type="ECO:0000256" key="18">
    <source>
        <dbReference type="PIRSR" id="PIRSR601929-2"/>
    </source>
</evidence>
<accession>A0A9J6ASQ7</accession>
<dbReference type="InterPro" id="IPR001929">
    <property type="entry name" value="Germin"/>
</dbReference>
<name>A0A9J6ASQ7_SOLCO</name>
<dbReference type="GO" id="GO:0010497">
    <property type="term" value="P:plasmodesmata-mediated intercellular transport"/>
    <property type="evidence" value="ECO:0007669"/>
    <property type="project" value="UniProtKB-ARBA"/>
</dbReference>
<feature type="disulfide bond" evidence="19">
    <location>
        <begin position="33"/>
        <end position="50"/>
    </location>
</feature>
<evidence type="ECO:0000256" key="19">
    <source>
        <dbReference type="PIRSR" id="PIRSR601929-3"/>
    </source>
</evidence>
<dbReference type="GO" id="GO:0030145">
    <property type="term" value="F:manganese ion binding"/>
    <property type="evidence" value="ECO:0007669"/>
    <property type="project" value="InterPro"/>
</dbReference>
<reference evidence="22 23" key="1">
    <citation type="submission" date="2020-09" db="EMBL/GenBank/DDBJ databases">
        <title>De no assembly of potato wild relative species, Solanum commersonii.</title>
        <authorList>
            <person name="Cho K."/>
        </authorList>
    </citation>
    <scope>NUCLEOTIDE SEQUENCE [LARGE SCALE GENOMIC DNA]</scope>
    <source>
        <strain evidence="22">LZ3.2</strain>
        <tissue evidence="22">Leaf</tissue>
    </source>
</reference>
<dbReference type="SMART" id="SM00835">
    <property type="entry name" value="Cupin_1"/>
    <property type="match status" value="3"/>
</dbReference>
<dbReference type="OrthoDB" id="1921208at2759"/>
<proteinExistence type="inferred from homology"/>
<dbReference type="EMBL" id="JACXVP010000002">
    <property type="protein sequence ID" value="KAG5627613.1"/>
    <property type="molecule type" value="Genomic_DNA"/>
</dbReference>
<evidence type="ECO:0000256" key="13">
    <source>
        <dbReference type="ARBA" id="ARBA00058969"/>
    </source>
</evidence>
<dbReference type="InterPro" id="IPR011051">
    <property type="entry name" value="RmlC_Cupin_sf"/>
</dbReference>
<evidence type="ECO:0000256" key="4">
    <source>
        <dbReference type="ARBA" id="ARBA00012682"/>
    </source>
</evidence>
<feature type="domain" description="Cupin type-1" evidence="21">
    <location>
        <begin position="425"/>
        <end position="577"/>
    </location>
</feature>
<protein>
    <recommendedName>
        <fullName evidence="15">Nectarin-1</fullName>
        <ecNumber evidence="4">1.15.1.1</ecNumber>
    </recommendedName>
    <alternativeName>
        <fullName evidence="16">Superoxide dismutase [Mn]</fullName>
    </alternativeName>
</protein>
<comment type="catalytic activity">
    <reaction evidence="12">
        <text>2 superoxide + 2 H(+) = H2O2 + O2</text>
        <dbReference type="Rhea" id="RHEA:20696"/>
        <dbReference type="ChEBI" id="CHEBI:15378"/>
        <dbReference type="ChEBI" id="CHEBI:15379"/>
        <dbReference type="ChEBI" id="CHEBI:16240"/>
        <dbReference type="ChEBI" id="CHEBI:18421"/>
        <dbReference type="EC" id="1.15.1.1"/>
    </reaction>
</comment>
<feature type="binding site" evidence="18">
    <location>
        <position position="119"/>
    </location>
    <ligand>
        <name>Mn(2+)</name>
        <dbReference type="ChEBI" id="CHEBI:29035"/>
    </ligand>
</feature>
<dbReference type="GO" id="GO:0009506">
    <property type="term" value="C:plasmodesma"/>
    <property type="evidence" value="ECO:0007669"/>
    <property type="project" value="UniProtKB-ARBA"/>
</dbReference>
<comment type="caution">
    <text evidence="22">The sequence shown here is derived from an EMBL/GenBank/DDBJ whole genome shotgun (WGS) entry which is preliminary data.</text>
</comment>
<evidence type="ECO:0000256" key="2">
    <source>
        <dbReference type="ARBA" id="ARBA00004271"/>
    </source>
</evidence>
<comment type="similarity">
    <text evidence="3">Belongs to the germin family.</text>
</comment>
<evidence type="ECO:0000256" key="20">
    <source>
        <dbReference type="SAM" id="SignalP"/>
    </source>
</evidence>
<dbReference type="EC" id="1.15.1.1" evidence="4"/>
<comment type="cofactor">
    <cofactor evidence="1">
        <name>Mn(2+)</name>
        <dbReference type="ChEBI" id="CHEBI:29035"/>
    </cofactor>
</comment>
<comment type="subunit">
    <text evidence="14">Monomer. In the absence of manganese, it forms tetrameric and pentameric forms which show superoxide dismutase activity.</text>
</comment>
<evidence type="ECO:0000256" key="9">
    <source>
        <dbReference type="ARBA" id="ARBA00023002"/>
    </source>
</evidence>
<keyword evidence="6" id="KW-0964">Secreted</keyword>
<evidence type="ECO:0000256" key="5">
    <source>
        <dbReference type="ARBA" id="ARBA00022523"/>
    </source>
</evidence>
<dbReference type="GO" id="GO:0048046">
    <property type="term" value="C:apoplast"/>
    <property type="evidence" value="ECO:0007669"/>
    <property type="project" value="UniProtKB-SubCell"/>
</dbReference>
<dbReference type="PANTHER" id="PTHR31238">
    <property type="entry name" value="GERMIN-LIKE PROTEIN SUBFAMILY 3 MEMBER 3"/>
    <property type="match status" value="1"/>
</dbReference>
<evidence type="ECO:0000256" key="16">
    <source>
        <dbReference type="ARBA" id="ARBA00078725"/>
    </source>
</evidence>
<dbReference type="Pfam" id="PF00190">
    <property type="entry name" value="Cupin_1"/>
    <property type="match status" value="3"/>
</dbReference>
<evidence type="ECO:0000259" key="21">
    <source>
        <dbReference type="SMART" id="SM00835"/>
    </source>
</evidence>
<evidence type="ECO:0000256" key="15">
    <source>
        <dbReference type="ARBA" id="ARBA00070015"/>
    </source>
</evidence>
<gene>
    <name evidence="22" type="ORF">H5410_012831</name>
</gene>
<dbReference type="GO" id="GO:0004784">
    <property type="term" value="F:superoxide dismutase activity"/>
    <property type="evidence" value="ECO:0007669"/>
    <property type="project" value="UniProtKB-EC"/>
</dbReference>
<evidence type="ECO:0000256" key="11">
    <source>
        <dbReference type="ARBA" id="ARBA00023211"/>
    </source>
</evidence>
<sequence length="584" mass="63922">MSMWWFVTTLVITVFISNSPVYAYDNNPLQDICVAVNDSQAAVFVNGKICKNPKFATANDFFASGLNVSGIAAPGVGAAAKFVDVNNMPGLNTLGISIGRVDLEPQRLVPFHTHPRATEIITVLEGILYAGFLVPDPTNFFKSRLFSKILYPGDVFVFPIGLIHFQYNVGNKKATYLTAFNSQNPGFIFIPNSIFGSNPPILDDVLTQGFQLTITAFISYSPAYAYDNNPLQDICVAINDSQAAVFVNGKICKDPKLATANDFYFSGLNVSGNVVPGLGFASTRVDVNNMPGLNTLGMFVGRTDLEPQRLAQFHTHPRATELITVLDGTLYTGFLVPDAANFFKSRLFSKIINPGDVFVFPKGLIHFQYNMGSKKATYLSFFNSQNPGFDICVAVNDSQASVFVNGKICKDPKLATANDFYFSGHNVSGDVVPGFGFVSTLVDVNKMPGLNTLGMFFGRTELEPQRLAPLHMHPRATELITVLKGTLYIGFLVLDAANFFKSRLFSKILNTGDVFVIPKGLIHIQYNMGNKKATYLSFFNSQNPGFVIIANSIFASNPPISDDVLAKGFQLNKTEIAVLRKKFS</sequence>
<keyword evidence="8 20" id="KW-0732">Signal</keyword>
<evidence type="ECO:0000256" key="7">
    <source>
        <dbReference type="ARBA" id="ARBA00022723"/>
    </source>
</evidence>
<evidence type="ECO:0000256" key="8">
    <source>
        <dbReference type="ARBA" id="ARBA00022729"/>
    </source>
</evidence>
<feature type="domain" description="Cupin type-1" evidence="21">
    <location>
        <begin position="266"/>
        <end position="410"/>
    </location>
</feature>
<dbReference type="InterPro" id="IPR006045">
    <property type="entry name" value="Cupin_1"/>
</dbReference>
<keyword evidence="9" id="KW-0560">Oxidoreductase</keyword>
<organism evidence="22 23">
    <name type="scientific">Solanum commersonii</name>
    <name type="common">Commerson's wild potato</name>
    <name type="synonym">Commerson's nightshade</name>
    <dbReference type="NCBI Taxonomy" id="4109"/>
    <lineage>
        <taxon>Eukaryota</taxon>
        <taxon>Viridiplantae</taxon>
        <taxon>Streptophyta</taxon>
        <taxon>Embryophyta</taxon>
        <taxon>Tracheophyta</taxon>
        <taxon>Spermatophyta</taxon>
        <taxon>Magnoliopsida</taxon>
        <taxon>eudicotyledons</taxon>
        <taxon>Gunneridae</taxon>
        <taxon>Pentapetalae</taxon>
        <taxon>asterids</taxon>
        <taxon>lamiids</taxon>
        <taxon>Solanales</taxon>
        <taxon>Solanaceae</taxon>
        <taxon>Solanoideae</taxon>
        <taxon>Solaneae</taxon>
        <taxon>Solanum</taxon>
    </lineage>
</organism>
<feature type="binding site" evidence="18">
    <location>
        <position position="164"/>
    </location>
    <ligand>
        <name>Mn(2+)</name>
        <dbReference type="ChEBI" id="CHEBI:29035"/>
    </ligand>
</feature>
<evidence type="ECO:0000256" key="3">
    <source>
        <dbReference type="ARBA" id="ARBA00007456"/>
    </source>
</evidence>
<evidence type="ECO:0000256" key="10">
    <source>
        <dbReference type="ARBA" id="ARBA00023157"/>
    </source>
</evidence>
<evidence type="ECO:0000313" key="22">
    <source>
        <dbReference type="EMBL" id="KAG5627613.1"/>
    </source>
</evidence>
<comment type="function">
    <text evidence="13">May interact with bacterial adhesins thereby protecting the reproductive tissues from microbial attack. Has no oxalate oxidase activity.</text>
</comment>
<feature type="binding site" evidence="17">
    <location>
        <position position="119"/>
    </location>
    <ligand>
        <name>oxalate</name>
        <dbReference type="ChEBI" id="CHEBI:30623"/>
    </ligand>
</feature>
<feature type="domain" description="Cupin type-1" evidence="21">
    <location>
        <begin position="69"/>
        <end position="203"/>
    </location>
</feature>
<keyword evidence="7 17" id="KW-0479">Metal-binding</keyword>
<feature type="chain" id="PRO_5039933641" description="Nectarin-1" evidence="20">
    <location>
        <begin position="24"/>
        <end position="584"/>
    </location>
</feature>
<dbReference type="PRINTS" id="PR00325">
    <property type="entry name" value="GERMIN"/>
</dbReference>
<evidence type="ECO:0000256" key="17">
    <source>
        <dbReference type="PIRSR" id="PIRSR601929-1"/>
    </source>
</evidence>
<comment type="subcellular location">
    <subcellularLocation>
        <location evidence="2">Secreted</location>
        <location evidence="2">Extracellular space</location>
        <location evidence="2">Apoplast</location>
    </subcellularLocation>
</comment>
<dbReference type="SUPFAM" id="SSF51182">
    <property type="entry name" value="RmlC-like cupins"/>
    <property type="match status" value="3"/>
</dbReference>